<accession>A0AAD4CYG1</accession>
<reference evidence="3" key="2">
    <citation type="submission" date="2020-02" db="EMBL/GenBank/DDBJ databases">
        <authorList>
            <person name="Gilchrist C.L.M."/>
            <person name="Chooi Y.-H."/>
        </authorList>
    </citation>
    <scope>NUCLEOTIDE SEQUENCE</scope>
    <source>
        <strain evidence="3">MST-FP2251</strain>
    </source>
</reference>
<dbReference type="AlphaFoldDB" id="A0AAD4CYG1"/>
<dbReference type="InterPro" id="IPR022185">
    <property type="entry name" value="DUF3712"/>
</dbReference>
<evidence type="ECO:0000256" key="1">
    <source>
        <dbReference type="SAM" id="MobiDB-lite"/>
    </source>
</evidence>
<evidence type="ECO:0000256" key="2">
    <source>
        <dbReference type="SAM" id="Phobius"/>
    </source>
</evidence>
<comment type="caution">
    <text evidence="3">The sequence shown here is derived from an EMBL/GenBank/DDBJ whole genome shotgun (WGS) entry which is preliminary data.</text>
</comment>
<dbReference type="Pfam" id="PF12505">
    <property type="entry name" value="DUF3712"/>
    <property type="match status" value="1"/>
</dbReference>
<feature type="region of interest" description="Disordered" evidence="1">
    <location>
        <begin position="1"/>
        <end position="22"/>
    </location>
</feature>
<protein>
    <submittedName>
        <fullName evidence="3">Uncharacterized protein</fullName>
    </submittedName>
</protein>
<evidence type="ECO:0000313" key="4">
    <source>
        <dbReference type="Proteomes" id="UP001194746"/>
    </source>
</evidence>
<dbReference type="PANTHER" id="PTHR35895:SF1">
    <property type="entry name" value="LIPID-BINDING SERUM GLYCOPROTEIN C-TERMINAL DOMAIN-CONTAINING PROTEIN"/>
    <property type="match status" value="1"/>
</dbReference>
<keyword evidence="2" id="KW-0812">Transmembrane</keyword>
<sequence length="342" mass="37190">MFGKGAKTDIEQSSDSSDANVGAPLAKPTRFQRWKAHMKKWWWAYVIGFICIVLVVLLPLDYVNKYEYDYDGLSITNPTPNSLHVSQSQSISMGGGFSGSGHLSPFNASISVEGSDEPFAIFPVPRVNFAGGADFKIDQDMELLCPSCLSEIAKAAASNRDFSVVVTGDPWLKVGALPNAHLNINKKMTMDGYNVQEFVNEPGAFNVTRLDFDTSSNVKGYNVNATVAFHNPTPFVVEMGTVTFNLTVGGSPIGYVLMPNLTLQHNEKNVTETTVLGDIDAQALIKEGLWGDSNDGFATVSIGIHGDRVEYKGQVIPYYTAAIRAINATVKIDLLEYASDIL</sequence>
<dbReference type="Proteomes" id="UP001194746">
    <property type="component" value="Unassembled WGS sequence"/>
</dbReference>
<feature type="compositionally biased region" description="Basic and acidic residues" evidence="1">
    <location>
        <begin position="1"/>
        <end position="10"/>
    </location>
</feature>
<feature type="transmembrane region" description="Helical" evidence="2">
    <location>
        <begin position="41"/>
        <end position="60"/>
    </location>
</feature>
<dbReference type="PANTHER" id="PTHR35895">
    <property type="entry name" value="CHROMOSOME 16, WHOLE GENOME SHOTGUN SEQUENCE"/>
    <property type="match status" value="1"/>
</dbReference>
<proteinExistence type="predicted"/>
<dbReference type="InterPro" id="IPR046368">
    <property type="entry name" value="Tag1"/>
</dbReference>
<gene>
    <name evidence="3" type="ORF">FE257_008989</name>
</gene>
<keyword evidence="2" id="KW-0472">Membrane</keyword>
<keyword evidence="2" id="KW-1133">Transmembrane helix</keyword>
<evidence type="ECO:0000313" key="3">
    <source>
        <dbReference type="EMBL" id="KAF9894017.1"/>
    </source>
</evidence>
<organism evidence="3 4">
    <name type="scientific">Aspergillus nanangensis</name>
    <dbReference type="NCBI Taxonomy" id="2582783"/>
    <lineage>
        <taxon>Eukaryota</taxon>
        <taxon>Fungi</taxon>
        <taxon>Dikarya</taxon>
        <taxon>Ascomycota</taxon>
        <taxon>Pezizomycotina</taxon>
        <taxon>Eurotiomycetes</taxon>
        <taxon>Eurotiomycetidae</taxon>
        <taxon>Eurotiales</taxon>
        <taxon>Aspergillaceae</taxon>
        <taxon>Aspergillus</taxon>
        <taxon>Aspergillus subgen. Circumdati</taxon>
    </lineage>
</organism>
<name>A0AAD4CYG1_ASPNN</name>
<keyword evidence="4" id="KW-1185">Reference proteome</keyword>
<dbReference type="GO" id="GO:0000329">
    <property type="term" value="C:fungal-type vacuole membrane"/>
    <property type="evidence" value="ECO:0007669"/>
    <property type="project" value="InterPro"/>
</dbReference>
<dbReference type="EMBL" id="VCAU01000005">
    <property type="protein sequence ID" value="KAF9894017.1"/>
    <property type="molecule type" value="Genomic_DNA"/>
</dbReference>
<reference evidence="3" key="1">
    <citation type="journal article" date="2019" name="Beilstein J. Org. Chem.">
        <title>Nanangenines: drimane sesquiterpenoids as the dominant metabolite cohort of a novel Australian fungus, Aspergillus nanangensis.</title>
        <authorList>
            <person name="Lacey H.J."/>
            <person name="Gilchrist C.L.M."/>
            <person name="Crombie A."/>
            <person name="Kalaitzis J.A."/>
            <person name="Vuong D."/>
            <person name="Rutledge P.J."/>
            <person name="Turner P."/>
            <person name="Pitt J.I."/>
            <person name="Lacey E."/>
            <person name="Chooi Y.H."/>
            <person name="Piggott A.M."/>
        </authorList>
    </citation>
    <scope>NUCLEOTIDE SEQUENCE</scope>
    <source>
        <strain evidence="3">MST-FP2251</strain>
    </source>
</reference>